<feature type="transmembrane region" description="Helical" evidence="2">
    <location>
        <begin position="479"/>
        <end position="501"/>
    </location>
</feature>
<dbReference type="EMBL" id="GG662601">
    <property type="protein sequence ID" value="EAS01557.2"/>
    <property type="molecule type" value="Genomic_DNA"/>
</dbReference>
<evidence type="ECO:0000256" key="1">
    <source>
        <dbReference type="SAM" id="MobiDB-lite"/>
    </source>
</evidence>
<dbReference type="Proteomes" id="UP000009168">
    <property type="component" value="Unassembled WGS sequence"/>
</dbReference>
<protein>
    <submittedName>
        <fullName evidence="3">Transmembrane protein, putative</fullName>
    </submittedName>
</protein>
<feature type="transmembrane region" description="Helical" evidence="2">
    <location>
        <begin position="374"/>
        <end position="394"/>
    </location>
</feature>
<evidence type="ECO:0000256" key="2">
    <source>
        <dbReference type="SAM" id="Phobius"/>
    </source>
</evidence>
<keyword evidence="2" id="KW-1133">Transmembrane helix</keyword>
<feature type="transmembrane region" description="Helical" evidence="2">
    <location>
        <begin position="521"/>
        <end position="541"/>
    </location>
</feature>
<feature type="transmembrane region" description="Helical" evidence="2">
    <location>
        <begin position="627"/>
        <end position="654"/>
    </location>
</feature>
<feature type="transmembrane region" description="Helical" evidence="2">
    <location>
        <begin position="583"/>
        <end position="606"/>
    </location>
</feature>
<feature type="region of interest" description="Disordered" evidence="1">
    <location>
        <begin position="1037"/>
        <end position="1079"/>
    </location>
</feature>
<dbReference type="STRING" id="312017.Q23YA7"/>
<feature type="transmembrane region" description="Helical" evidence="2">
    <location>
        <begin position="299"/>
        <end position="323"/>
    </location>
</feature>
<evidence type="ECO:0000313" key="4">
    <source>
        <dbReference type="Proteomes" id="UP000009168"/>
    </source>
</evidence>
<keyword evidence="2" id="KW-0472">Membrane</keyword>
<dbReference type="HOGENOM" id="CLU_280825_0_0_1"/>
<accession>Q23YA7</accession>
<sequence>MNRSSSNDQQIIQQIPEEDAKSPANNIQSHTENIHLQNDSPVINQKHLQNTSCPRTPIYDAAILQESYQGNQTNQNSIHMAVLEEQYTLAKINRMSIPDTNSQWRQKSQIKQQSQPTNDEDNTANQHQKISSLKTMEILQAHNNINNPSQIEYQNLNGVHDQSSKNQYTNALIQNSQTVICNNNNNHNNNNNSDKKPSISNSISAEYNQNYLISNQTNNNMQSKQCCTLWQIIRLCAAIIFLIQIILQWVNFAIVLQINQSLAWTLLSFNLISIVVGLVYIVYQIKKYDYFLVLFPRKIVGVIFVILSFFNLDFVYAQAYQAFYVQSSDFIKIFNENNLRKKRLALLFQSFSSVIITSLALFQTDQRETTDFESTTWISSIDLTSGFFFVYIFFQVFDLAFHMTFFSTDLFDDTIQFLFNFFDLCCVCFKDDDDEDDDDEDEEASQVKYELQKIDQQSLLFRQIPFTICTFLKFLRDNIFFSLSFYHHFLDLSIRALLFGIAHQVNFFGNYSILLVYELEVLFVAAVIVLVIIIGIINCCFEVSKTYFEKVMLIIVSCLQGIVIKVSRWNIARIFEGMTNRQLFILKFVPGLIRLCEITSIAYILFIKSDQSLHTYLIENASFVKVYIHYVGFLYAIFLAFELIYDVVLLIFIYPKQNLSDENQSDSPCSDNEIQLQNVKYQSQIQAKQDEECNQNNIYPNQQCVLQNQQNEDHNNQQFDHIQRQLSYNKQNKIQQIINQRRKESSESDAIKSFNDEPNPKQVYQTVNHLSKFQSNEYDANNKSNQNSFNNPNHLIQSNNSLSQQSSIRFMDSICKIQEARSMKKLNHEHYNNNRNKSYFNTHQRPSNNSDIENISNCINQDSEIAQLKRQQSEKQNFINESNNLPHQIQQLVFSQNSLINQVQEVTENQKNDTVPKGSQDCLNFIKESANGSLQNLSQRHRNNIIAQRMMQSEKKMQEDGVGDSFASSKFVKIQVQTTIKAQINKTRTAVDLTRGSKENITPLKSPDKLEALSFNGSPTKLTSIPTRKVTDVINKYSNKTQQRRKRSSNNNNNGSSSVQAQDKSVTLKGKRKSNIIPRPTINQLVDMINSNNATNNNNNINNI</sequence>
<feature type="transmembrane region" description="Helical" evidence="2">
    <location>
        <begin position="553"/>
        <end position="571"/>
    </location>
</feature>
<feature type="region of interest" description="Disordered" evidence="1">
    <location>
        <begin position="98"/>
        <end position="128"/>
    </location>
</feature>
<name>Q23YA7_TETTS</name>
<feature type="transmembrane region" description="Helical" evidence="2">
    <location>
        <begin position="262"/>
        <end position="283"/>
    </location>
</feature>
<feature type="transmembrane region" description="Helical" evidence="2">
    <location>
        <begin position="344"/>
        <end position="362"/>
    </location>
</feature>
<dbReference type="RefSeq" id="XP_001021802.2">
    <property type="nucleotide sequence ID" value="XM_001021802.2"/>
</dbReference>
<dbReference type="InParanoid" id="Q23YA7"/>
<dbReference type="AlphaFoldDB" id="Q23YA7"/>
<dbReference type="GeneID" id="7846193"/>
<gene>
    <name evidence="3" type="ORF">TTHERM_00899560</name>
</gene>
<keyword evidence="4" id="KW-1185">Reference proteome</keyword>
<feature type="compositionally biased region" description="Low complexity" evidence="1">
    <location>
        <begin position="1049"/>
        <end position="1058"/>
    </location>
</feature>
<organism evidence="3 4">
    <name type="scientific">Tetrahymena thermophila (strain SB210)</name>
    <dbReference type="NCBI Taxonomy" id="312017"/>
    <lineage>
        <taxon>Eukaryota</taxon>
        <taxon>Sar</taxon>
        <taxon>Alveolata</taxon>
        <taxon>Ciliophora</taxon>
        <taxon>Intramacronucleata</taxon>
        <taxon>Oligohymenophorea</taxon>
        <taxon>Hymenostomatida</taxon>
        <taxon>Tetrahymenina</taxon>
        <taxon>Tetrahymenidae</taxon>
        <taxon>Tetrahymena</taxon>
    </lineage>
</organism>
<evidence type="ECO:0000313" key="3">
    <source>
        <dbReference type="EMBL" id="EAS01557.2"/>
    </source>
</evidence>
<feature type="compositionally biased region" description="Basic and acidic residues" evidence="1">
    <location>
        <begin position="741"/>
        <end position="759"/>
    </location>
</feature>
<feature type="region of interest" description="Disordered" evidence="1">
    <location>
        <begin position="740"/>
        <end position="761"/>
    </location>
</feature>
<keyword evidence="2 3" id="KW-0812">Transmembrane</keyword>
<reference evidence="4" key="1">
    <citation type="journal article" date="2006" name="PLoS Biol.">
        <title>Macronuclear genome sequence of the ciliate Tetrahymena thermophila, a model eukaryote.</title>
        <authorList>
            <person name="Eisen J.A."/>
            <person name="Coyne R.S."/>
            <person name="Wu M."/>
            <person name="Wu D."/>
            <person name="Thiagarajan M."/>
            <person name="Wortman J.R."/>
            <person name="Badger J.H."/>
            <person name="Ren Q."/>
            <person name="Amedeo P."/>
            <person name="Jones K.M."/>
            <person name="Tallon L.J."/>
            <person name="Delcher A.L."/>
            <person name="Salzberg S.L."/>
            <person name="Silva J.C."/>
            <person name="Haas B.J."/>
            <person name="Majoros W.H."/>
            <person name="Farzad M."/>
            <person name="Carlton J.M."/>
            <person name="Smith R.K. Jr."/>
            <person name="Garg J."/>
            <person name="Pearlman R.E."/>
            <person name="Karrer K.M."/>
            <person name="Sun L."/>
            <person name="Manning G."/>
            <person name="Elde N.C."/>
            <person name="Turkewitz A.P."/>
            <person name="Asai D.J."/>
            <person name="Wilkes D.E."/>
            <person name="Wang Y."/>
            <person name="Cai H."/>
            <person name="Collins K."/>
            <person name="Stewart B.A."/>
            <person name="Lee S.R."/>
            <person name="Wilamowska K."/>
            <person name="Weinberg Z."/>
            <person name="Ruzzo W.L."/>
            <person name="Wloga D."/>
            <person name="Gaertig J."/>
            <person name="Frankel J."/>
            <person name="Tsao C.-C."/>
            <person name="Gorovsky M.A."/>
            <person name="Keeling P.J."/>
            <person name="Waller R.F."/>
            <person name="Patron N.J."/>
            <person name="Cherry J.M."/>
            <person name="Stover N.A."/>
            <person name="Krieger C.J."/>
            <person name="del Toro C."/>
            <person name="Ryder H.F."/>
            <person name="Williamson S.C."/>
            <person name="Barbeau R.A."/>
            <person name="Hamilton E.P."/>
            <person name="Orias E."/>
        </authorList>
    </citation>
    <scope>NUCLEOTIDE SEQUENCE [LARGE SCALE GENOMIC DNA]</scope>
    <source>
        <strain evidence="4">SB210</strain>
    </source>
</reference>
<feature type="transmembrane region" description="Helical" evidence="2">
    <location>
        <begin position="229"/>
        <end position="250"/>
    </location>
</feature>
<proteinExistence type="predicted"/>
<dbReference type="KEGG" id="tet:TTHERM_00899560"/>